<dbReference type="EMBL" id="JASAOK010000047">
    <property type="protein sequence ID" value="KAK6209488.1"/>
    <property type="molecule type" value="Genomic_DNA"/>
</dbReference>
<keyword evidence="2" id="KW-1185">Reference proteome</keyword>
<dbReference type="AlphaFoldDB" id="A0AAV9SZV7"/>
<name>A0AAV9SZV7_9PEZI</name>
<proteinExistence type="predicted"/>
<organism evidence="1 2">
    <name type="scientific">Colletotrichum tabaci</name>
    <dbReference type="NCBI Taxonomy" id="1209068"/>
    <lineage>
        <taxon>Eukaryota</taxon>
        <taxon>Fungi</taxon>
        <taxon>Dikarya</taxon>
        <taxon>Ascomycota</taxon>
        <taxon>Pezizomycotina</taxon>
        <taxon>Sordariomycetes</taxon>
        <taxon>Hypocreomycetidae</taxon>
        <taxon>Glomerellales</taxon>
        <taxon>Glomerellaceae</taxon>
        <taxon>Colletotrichum</taxon>
        <taxon>Colletotrichum destructivum species complex</taxon>
    </lineage>
</organism>
<evidence type="ECO:0000313" key="2">
    <source>
        <dbReference type="Proteomes" id="UP001327957"/>
    </source>
</evidence>
<sequence length="55" mass="6456">MQAGFLDRSYFEQPRIFGATTMREISPGWLAHSQGHSRCLQVNDNEHQWHREVEA</sequence>
<comment type="caution">
    <text evidence="1">The sequence shown here is derived from an EMBL/GenBank/DDBJ whole genome shotgun (WGS) entry which is preliminary data.</text>
</comment>
<gene>
    <name evidence="1" type="ORF">QIS74_11072</name>
</gene>
<protein>
    <submittedName>
        <fullName evidence="1">Uncharacterized protein</fullName>
    </submittedName>
</protein>
<evidence type="ECO:0000313" key="1">
    <source>
        <dbReference type="EMBL" id="KAK6209488.1"/>
    </source>
</evidence>
<accession>A0AAV9SZV7</accession>
<dbReference type="Proteomes" id="UP001327957">
    <property type="component" value="Unassembled WGS sequence"/>
</dbReference>
<reference evidence="1 2" key="1">
    <citation type="submission" date="2023-04" db="EMBL/GenBank/DDBJ databases">
        <title>Colletotrichum tabacum stain YC1 causing leaf anthracnose on Nicotiana tabacum(L.) cv.</title>
        <authorList>
            <person name="Ji Z."/>
            <person name="Wang M."/>
            <person name="Zhang J."/>
            <person name="Wang N."/>
            <person name="Zhou Z."/>
        </authorList>
    </citation>
    <scope>NUCLEOTIDE SEQUENCE [LARGE SCALE GENOMIC DNA]</scope>
    <source>
        <strain evidence="1 2">YC1</strain>
    </source>
</reference>